<organism evidence="2 3">
    <name type="scientific">Zhongshania marina</name>
    <dbReference type="NCBI Taxonomy" id="2304603"/>
    <lineage>
        <taxon>Bacteria</taxon>
        <taxon>Pseudomonadati</taxon>
        <taxon>Pseudomonadota</taxon>
        <taxon>Gammaproteobacteria</taxon>
        <taxon>Cellvibrionales</taxon>
        <taxon>Spongiibacteraceae</taxon>
        <taxon>Zhongshania</taxon>
    </lineage>
</organism>
<dbReference type="SMART" id="SM00028">
    <property type="entry name" value="TPR"/>
    <property type="match status" value="3"/>
</dbReference>
<feature type="repeat" description="TPR" evidence="1">
    <location>
        <begin position="80"/>
        <end position="113"/>
    </location>
</feature>
<evidence type="ECO:0000256" key="1">
    <source>
        <dbReference type="PROSITE-ProRule" id="PRU00339"/>
    </source>
</evidence>
<dbReference type="InterPro" id="IPR019734">
    <property type="entry name" value="TPR_rpt"/>
</dbReference>
<dbReference type="Gene3D" id="1.25.40.10">
    <property type="entry name" value="Tetratricopeptide repeat domain"/>
    <property type="match status" value="1"/>
</dbReference>
<reference evidence="2" key="1">
    <citation type="submission" date="2018-01" db="EMBL/GenBank/DDBJ databases">
        <authorList>
            <person name="Yu X.-D."/>
        </authorList>
    </citation>
    <scope>NUCLEOTIDE SEQUENCE</scope>
    <source>
        <strain evidence="2">ZX-21</strain>
    </source>
</reference>
<dbReference type="AlphaFoldDB" id="A0A2S4HH91"/>
<feature type="repeat" description="TPR" evidence="1">
    <location>
        <begin position="114"/>
        <end position="147"/>
    </location>
</feature>
<dbReference type="PANTHER" id="PTHR12558">
    <property type="entry name" value="CELL DIVISION CYCLE 16,23,27"/>
    <property type="match status" value="1"/>
</dbReference>
<dbReference type="PROSITE" id="PS50005">
    <property type="entry name" value="TPR"/>
    <property type="match status" value="2"/>
</dbReference>
<dbReference type="PANTHER" id="PTHR12558:SF44">
    <property type="entry name" value="TETRATRICOPEPTIDE REPEAT-CONTAINING PROTEIN"/>
    <property type="match status" value="1"/>
</dbReference>
<evidence type="ECO:0000313" key="2">
    <source>
        <dbReference type="EMBL" id="POP53280.1"/>
    </source>
</evidence>
<comment type="caution">
    <text evidence="2">The sequence shown here is derived from an EMBL/GenBank/DDBJ whole genome shotgun (WGS) entry which is preliminary data.</text>
</comment>
<dbReference type="InterPro" id="IPR011990">
    <property type="entry name" value="TPR-like_helical_dom_sf"/>
</dbReference>
<dbReference type="SUPFAM" id="SSF48452">
    <property type="entry name" value="TPR-like"/>
    <property type="match status" value="1"/>
</dbReference>
<keyword evidence="1" id="KW-0802">TPR repeat</keyword>
<evidence type="ECO:0000313" key="3">
    <source>
        <dbReference type="Proteomes" id="UP000237222"/>
    </source>
</evidence>
<sequence>MASNLILRKFMTHFIKILFAIFISSVLLACSSTNQVVKNDGGNSRYAAEFKDALTAMQAGDIESAKTALIAITEKAPNYSGPWTNLGIISAGQRQYDQAENYFYQALKCQERNTVAMNWLGYLSSVKNDFSAASNWYSRAIAIDPKYAEAHLNLAMLYEANLNRPKAALDHYRIYQTQTGGKNTLVSAWIRNLEESMNYVATNSEVVR</sequence>
<gene>
    <name evidence="2" type="ORF">C0068_07565</name>
</gene>
<name>A0A2S4HH91_9GAMM</name>
<dbReference type="Pfam" id="PF13432">
    <property type="entry name" value="TPR_16"/>
    <property type="match status" value="1"/>
</dbReference>
<accession>A0A2S4HH91</accession>
<dbReference type="Proteomes" id="UP000237222">
    <property type="component" value="Unassembled WGS sequence"/>
</dbReference>
<dbReference type="EMBL" id="PQGG01000018">
    <property type="protein sequence ID" value="POP53280.1"/>
    <property type="molecule type" value="Genomic_DNA"/>
</dbReference>
<dbReference type="GO" id="GO:0051301">
    <property type="term" value="P:cell division"/>
    <property type="evidence" value="ECO:0007669"/>
    <property type="project" value="TreeGrafter"/>
</dbReference>
<proteinExistence type="predicted"/>
<dbReference type="Pfam" id="PF13414">
    <property type="entry name" value="TPR_11"/>
    <property type="match status" value="1"/>
</dbReference>
<protein>
    <submittedName>
        <fullName evidence="2">Uncharacterized protein</fullName>
    </submittedName>
</protein>